<evidence type="ECO:0000313" key="2">
    <source>
        <dbReference type="EMBL" id="CAF1109669.1"/>
    </source>
</evidence>
<dbReference type="Proteomes" id="UP000663881">
    <property type="component" value="Unassembled WGS sequence"/>
</dbReference>
<comment type="caution">
    <text evidence="2">The sequence shown here is derived from an EMBL/GenBank/DDBJ whole genome shotgun (WGS) entry which is preliminary data.</text>
</comment>
<feature type="compositionally biased region" description="Polar residues" evidence="1">
    <location>
        <begin position="21"/>
        <end position="42"/>
    </location>
</feature>
<proteinExistence type="predicted"/>
<accession>A0A814PS48</accession>
<gene>
    <name evidence="3" type="ORF">OKA104_LOCUS8031</name>
    <name evidence="2" type="ORF">VCS650_LOCUS20564</name>
</gene>
<sequence>MIASARANSSRNKTGVYGAPSRTQSKSPENKSTVVSKSPSQNRTIHSAKLLLALSEQKHHYLQQALSSSQELSQYQTVDGNNHTITDSHSNIDVMRNGFRPSIVRRQKQHIINTMNHRDNQYQNLQDLSIKQSFTPSVGSARLKSEIEHLSSKIKLQDTPNNKSPRTHRNRDMSGTPRSILSNFTSNRPSSASTNTVATRNHERISTTTRLGTANTAASISGVDNNSCKSPQTLVTIPTAASTTTGNEDYSRHYINHHVAHAYQVPQQSNIGNESALPSTSLTTTIKQRATRMGTHNNEKNKVACPFYVMYFTNLSLQQNSNDNENENDKRSSATPLPTTRKGTANSRIGTSHSRHSSTRKHISSPLSMNSRSAIDEDDENSLLSIAPYYNKKRFSARIAAFEHENSHLLKDVLRTTAWNHVQM</sequence>
<feature type="region of interest" description="Disordered" evidence="1">
    <location>
        <begin position="1"/>
        <end position="42"/>
    </location>
</feature>
<feature type="compositionally biased region" description="Polar residues" evidence="1">
    <location>
        <begin position="176"/>
        <end position="199"/>
    </location>
</feature>
<name>A0A814PS48_9BILA</name>
<feature type="region of interest" description="Disordered" evidence="1">
    <location>
        <begin position="150"/>
        <end position="203"/>
    </location>
</feature>
<feature type="region of interest" description="Disordered" evidence="1">
    <location>
        <begin position="319"/>
        <end position="374"/>
    </location>
</feature>
<evidence type="ECO:0000313" key="4">
    <source>
        <dbReference type="Proteomes" id="UP000663891"/>
    </source>
</evidence>
<dbReference type="Proteomes" id="UP000663891">
    <property type="component" value="Unassembled WGS sequence"/>
</dbReference>
<organism evidence="2 4">
    <name type="scientific">Adineta steineri</name>
    <dbReference type="NCBI Taxonomy" id="433720"/>
    <lineage>
        <taxon>Eukaryota</taxon>
        <taxon>Metazoa</taxon>
        <taxon>Spiralia</taxon>
        <taxon>Gnathifera</taxon>
        <taxon>Rotifera</taxon>
        <taxon>Eurotatoria</taxon>
        <taxon>Bdelloidea</taxon>
        <taxon>Adinetida</taxon>
        <taxon>Adinetidae</taxon>
        <taxon>Adineta</taxon>
    </lineage>
</organism>
<dbReference type="OrthoDB" id="10009016at2759"/>
<dbReference type="EMBL" id="CAJOAY010000320">
    <property type="protein sequence ID" value="CAF3629110.1"/>
    <property type="molecule type" value="Genomic_DNA"/>
</dbReference>
<dbReference type="EMBL" id="CAJNON010000214">
    <property type="protein sequence ID" value="CAF1109669.1"/>
    <property type="molecule type" value="Genomic_DNA"/>
</dbReference>
<feature type="compositionally biased region" description="Polar residues" evidence="1">
    <location>
        <begin position="1"/>
        <end position="13"/>
    </location>
</feature>
<feature type="compositionally biased region" description="Basic residues" evidence="1">
    <location>
        <begin position="353"/>
        <end position="363"/>
    </location>
</feature>
<evidence type="ECO:0000313" key="3">
    <source>
        <dbReference type="EMBL" id="CAF3629110.1"/>
    </source>
</evidence>
<feature type="compositionally biased region" description="Polar residues" evidence="1">
    <location>
        <begin position="333"/>
        <end position="346"/>
    </location>
</feature>
<protein>
    <submittedName>
        <fullName evidence="2">Uncharacterized protein</fullName>
    </submittedName>
</protein>
<reference evidence="2" key="1">
    <citation type="submission" date="2021-02" db="EMBL/GenBank/DDBJ databases">
        <authorList>
            <person name="Nowell W R."/>
        </authorList>
    </citation>
    <scope>NUCLEOTIDE SEQUENCE</scope>
</reference>
<dbReference type="AlphaFoldDB" id="A0A814PS48"/>
<evidence type="ECO:0000256" key="1">
    <source>
        <dbReference type="SAM" id="MobiDB-lite"/>
    </source>
</evidence>